<protein>
    <submittedName>
        <fullName evidence="1">Uncharacterized protein</fullName>
    </submittedName>
</protein>
<name>A0A6C0JMZ7_9ZZZZ</name>
<organism evidence="1">
    <name type="scientific">viral metagenome</name>
    <dbReference type="NCBI Taxonomy" id="1070528"/>
    <lineage>
        <taxon>unclassified sequences</taxon>
        <taxon>metagenomes</taxon>
        <taxon>organismal metagenomes</taxon>
    </lineage>
</organism>
<sequence>MPGLLIDRKILVKHKLDKLLHISGSPPKTKDDVGVIFLIPKKQYTSLIQLSSGDEKIAYISSDSFVKSVYGSYFVIYNEKKKICEIRGHVKDPEHLDDILCSLVKYLPNDIRVWAGVIPNDKIDTYIKAGFDNPHVADHSPLDHKFGYKGIVFSKHNTKKRSDKTSVRNKLDHVVNQPGNVCNMYARFTPKAVAYLKDINDPNKKDQKELAGSLLVSKVVKKGNKTVFELSPNPKSVISGEDEEVDAVWSRYNFHTHPKKAYDNHGVVRGWPSSQDYVGFLGLDNQTIFHTVVTLEGIYMISRSPEYTGKLKDVSTKFVRKNYDINHESKISFNEYVKRINAKKYKGKQLFIVNYLPWHKASTSFPVYYAKTNDKCLATEESFKMYN</sequence>
<dbReference type="AlphaFoldDB" id="A0A6C0JMZ7"/>
<proteinExistence type="predicted"/>
<accession>A0A6C0JMZ7</accession>
<dbReference type="EMBL" id="MN740670">
    <property type="protein sequence ID" value="QHU06969.1"/>
    <property type="molecule type" value="Genomic_DNA"/>
</dbReference>
<evidence type="ECO:0000313" key="1">
    <source>
        <dbReference type="EMBL" id="QHU06969.1"/>
    </source>
</evidence>
<reference evidence="1" key="1">
    <citation type="journal article" date="2020" name="Nature">
        <title>Giant virus diversity and host interactions through global metagenomics.</title>
        <authorList>
            <person name="Schulz F."/>
            <person name="Roux S."/>
            <person name="Paez-Espino D."/>
            <person name="Jungbluth S."/>
            <person name="Walsh D.A."/>
            <person name="Denef V.J."/>
            <person name="McMahon K.D."/>
            <person name="Konstantinidis K.T."/>
            <person name="Eloe-Fadrosh E.A."/>
            <person name="Kyrpides N.C."/>
            <person name="Woyke T."/>
        </authorList>
    </citation>
    <scope>NUCLEOTIDE SEQUENCE</scope>
    <source>
        <strain evidence="1">GVMAG-S-1038524-41</strain>
    </source>
</reference>